<feature type="transmembrane region" description="Helical" evidence="1">
    <location>
        <begin position="97"/>
        <end position="114"/>
    </location>
</feature>
<sequence length="230" mass="25068">MFESIFTSTADNSINISQAAISLGASIVIGVIIAIVYMYISKKEGYQKNFIIGLLMLPAVVSVVILLVGSNVARAFSMAGAFALVRFRSAPGSAKDISIVFFTMAAGLACGLGYVTFAAAFTAVMLLLLILISALGFVDRNEGRKQLKIVIPESLNYNSVFDDLFDKYTSENRLNKVKTTNMGTMYELTYEIRLKNDDAEKDFIDELRVRNGNLNISVGIMPENSVSALN</sequence>
<evidence type="ECO:0000313" key="3">
    <source>
        <dbReference type="Proteomes" id="UP001442364"/>
    </source>
</evidence>
<evidence type="ECO:0000313" key="2">
    <source>
        <dbReference type="EMBL" id="MEQ2378330.1"/>
    </source>
</evidence>
<dbReference type="Pfam" id="PF16316">
    <property type="entry name" value="DUF4956"/>
    <property type="match status" value="1"/>
</dbReference>
<accession>A0ABV1BRD9</accession>
<reference evidence="2 3" key="1">
    <citation type="submission" date="2024-03" db="EMBL/GenBank/DDBJ databases">
        <title>Human intestinal bacterial collection.</title>
        <authorList>
            <person name="Pauvert C."/>
            <person name="Hitch T.C.A."/>
            <person name="Clavel T."/>
        </authorList>
    </citation>
    <scope>NUCLEOTIDE SEQUENCE [LARGE SCALE GENOMIC DNA]</scope>
    <source>
        <strain evidence="2 3">CLA-AA-H255</strain>
    </source>
</reference>
<evidence type="ECO:0000256" key="1">
    <source>
        <dbReference type="SAM" id="Phobius"/>
    </source>
</evidence>
<feature type="transmembrane region" description="Helical" evidence="1">
    <location>
        <begin position="120"/>
        <end position="138"/>
    </location>
</feature>
<dbReference type="InterPro" id="IPR032531">
    <property type="entry name" value="DUF4956"/>
</dbReference>
<proteinExistence type="predicted"/>
<comment type="caution">
    <text evidence="2">The sequence shown here is derived from an EMBL/GenBank/DDBJ whole genome shotgun (WGS) entry which is preliminary data.</text>
</comment>
<keyword evidence="1" id="KW-0472">Membrane</keyword>
<keyword evidence="1" id="KW-1133">Transmembrane helix</keyword>
<keyword evidence="3" id="KW-1185">Reference proteome</keyword>
<feature type="transmembrane region" description="Helical" evidence="1">
    <location>
        <begin position="52"/>
        <end position="85"/>
    </location>
</feature>
<protein>
    <submittedName>
        <fullName evidence="2">DUF4956 domain-containing protein</fullName>
    </submittedName>
</protein>
<gene>
    <name evidence="2" type="ORF">WMO14_00330</name>
</gene>
<organism evidence="2 3">
    <name type="scientific">[Lactobacillus] rogosae</name>
    <dbReference type="NCBI Taxonomy" id="706562"/>
    <lineage>
        <taxon>Bacteria</taxon>
        <taxon>Bacillati</taxon>
        <taxon>Bacillota</taxon>
        <taxon>Clostridia</taxon>
        <taxon>Lachnospirales</taxon>
        <taxon>Lachnospiraceae</taxon>
        <taxon>Lachnospira</taxon>
    </lineage>
</organism>
<dbReference type="Proteomes" id="UP001442364">
    <property type="component" value="Unassembled WGS sequence"/>
</dbReference>
<feature type="transmembrane region" description="Helical" evidence="1">
    <location>
        <begin position="20"/>
        <end position="40"/>
    </location>
</feature>
<name>A0ABV1BRD9_9FIRM</name>
<dbReference type="EMBL" id="JBBMER010000001">
    <property type="protein sequence ID" value="MEQ2378330.1"/>
    <property type="molecule type" value="Genomic_DNA"/>
</dbReference>
<dbReference type="RefSeq" id="WP_055307038.1">
    <property type="nucleotide sequence ID" value="NZ_DAWDAH010000006.1"/>
</dbReference>
<keyword evidence="1" id="KW-0812">Transmembrane</keyword>